<dbReference type="SUPFAM" id="SSF56037">
    <property type="entry name" value="PheT/TilS domain"/>
    <property type="match status" value="1"/>
</dbReference>
<dbReference type="Gene3D" id="2.40.50.140">
    <property type="entry name" value="Nucleic acid-binding proteins"/>
    <property type="match status" value="1"/>
</dbReference>
<keyword evidence="12 15" id="KW-0648">Protein biosynthesis</keyword>
<proteinExistence type="inferred from homology"/>
<dbReference type="Pfam" id="PF01588">
    <property type="entry name" value="tRNA_bind"/>
    <property type="match status" value="1"/>
</dbReference>
<dbReference type="Pfam" id="PF03484">
    <property type="entry name" value="B5"/>
    <property type="match status" value="1"/>
</dbReference>
<evidence type="ECO:0000256" key="3">
    <source>
        <dbReference type="ARBA" id="ARBA00011209"/>
    </source>
</evidence>
<dbReference type="OrthoDB" id="9805455at2"/>
<evidence type="ECO:0000256" key="9">
    <source>
        <dbReference type="ARBA" id="ARBA00022840"/>
    </source>
</evidence>
<dbReference type="HAMAP" id="MF_00283">
    <property type="entry name" value="Phe_tRNA_synth_beta1"/>
    <property type="match status" value="1"/>
</dbReference>
<keyword evidence="8 15" id="KW-0547">Nucleotide-binding</keyword>
<dbReference type="Gene3D" id="3.50.40.10">
    <property type="entry name" value="Phenylalanyl-trna Synthetase, Chain B, domain 3"/>
    <property type="match status" value="1"/>
</dbReference>
<dbReference type="GO" id="GO:0004826">
    <property type="term" value="F:phenylalanine-tRNA ligase activity"/>
    <property type="evidence" value="ECO:0007669"/>
    <property type="project" value="UniProtKB-UniRule"/>
</dbReference>
<dbReference type="InterPro" id="IPR005147">
    <property type="entry name" value="tRNA_synthase_B5-dom"/>
</dbReference>
<dbReference type="GO" id="GO:0005524">
    <property type="term" value="F:ATP binding"/>
    <property type="evidence" value="ECO:0007669"/>
    <property type="project" value="UniProtKB-UniRule"/>
</dbReference>
<evidence type="ECO:0000256" key="2">
    <source>
        <dbReference type="ARBA" id="ARBA00008653"/>
    </source>
</evidence>
<dbReference type="SUPFAM" id="SSF54991">
    <property type="entry name" value="Anticodon-binding domain of PheRS"/>
    <property type="match status" value="1"/>
</dbReference>
<feature type="binding site" evidence="15">
    <location>
        <position position="456"/>
    </location>
    <ligand>
        <name>Mg(2+)</name>
        <dbReference type="ChEBI" id="CHEBI:18420"/>
        <note>shared with alpha subunit</note>
    </ligand>
</feature>
<evidence type="ECO:0000256" key="7">
    <source>
        <dbReference type="ARBA" id="ARBA00022723"/>
    </source>
</evidence>
<dbReference type="Gene3D" id="3.30.70.380">
    <property type="entry name" value="Ferrodoxin-fold anticodon-binding domain"/>
    <property type="match status" value="1"/>
</dbReference>
<dbReference type="FunFam" id="2.40.50.140:FF:000045">
    <property type="entry name" value="Phenylalanine--tRNA ligase beta subunit"/>
    <property type="match status" value="1"/>
</dbReference>
<evidence type="ECO:0000313" key="21">
    <source>
        <dbReference type="Proteomes" id="UP000773614"/>
    </source>
</evidence>
<dbReference type="GO" id="GO:0006432">
    <property type="term" value="P:phenylalanyl-tRNA aminoacylation"/>
    <property type="evidence" value="ECO:0007669"/>
    <property type="project" value="UniProtKB-UniRule"/>
</dbReference>
<dbReference type="InterPro" id="IPR012340">
    <property type="entry name" value="NA-bd_OB-fold"/>
</dbReference>
<dbReference type="InterPro" id="IPR045864">
    <property type="entry name" value="aa-tRNA-synth_II/BPL/LPL"/>
</dbReference>
<dbReference type="SUPFAM" id="SSF55681">
    <property type="entry name" value="Class II aaRS and biotin synthetases"/>
    <property type="match status" value="1"/>
</dbReference>
<evidence type="ECO:0000256" key="15">
    <source>
        <dbReference type="HAMAP-Rule" id="MF_00283"/>
    </source>
</evidence>
<evidence type="ECO:0000256" key="13">
    <source>
        <dbReference type="ARBA" id="ARBA00023146"/>
    </source>
</evidence>
<dbReference type="GO" id="GO:0000049">
    <property type="term" value="F:tRNA binding"/>
    <property type="evidence" value="ECO:0007669"/>
    <property type="project" value="UniProtKB-UniRule"/>
</dbReference>
<dbReference type="PROSITE" id="PS51447">
    <property type="entry name" value="FDX_ACB"/>
    <property type="match status" value="1"/>
</dbReference>
<comment type="subunit">
    <text evidence="3 15">Tetramer of two alpha and two beta subunits.</text>
</comment>
<dbReference type="NCBIfam" id="NF045760">
    <property type="entry name" value="YtpR"/>
    <property type="match status" value="1"/>
</dbReference>
<dbReference type="GO" id="GO:0009328">
    <property type="term" value="C:phenylalanine-tRNA ligase complex"/>
    <property type="evidence" value="ECO:0007669"/>
    <property type="project" value="TreeGrafter"/>
</dbReference>
<keyword evidence="7 15" id="KW-0479">Metal-binding</keyword>
<evidence type="ECO:0000313" key="20">
    <source>
        <dbReference type="EMBL" id="MYZ49652.1"/>
    </source>
</evidence>
<dbReference type="PROSITE" id="PS50886">
    <property type="entry name" value="TRBD"/>
    <property type="match status" value="1"/>
</dbReference>
<dbReference type="GO" id="GO:0000287">
    <property type="term" value="F:magnesium ion binding"/>
    <property type="evidence" value="ECO:0007669"/>
    <property type="project" value="UniProtKB-UniRule"/>
</dbReference>
<dbReference type="InterPro" id="IPR002547">
    <property type="entry name" value="tRNA-bd_dom"/>
</dbReference>
<dbReference type="InterPro" id="IPR004532">
    <property type="entry name" value="Phe-tRNA-ligase_IIc_bsu_bact"/>
</dbReference>
<gene>
    <name evidence="15" type="primary">pheT</name>
    <name evidence="20" type="ORF">E4O86_18260</name>
</gene>
<feature type="binding site" evidence="15">
    <location>
        <position position="462"/>
    </location>
    <ligand>
        <name>Mg(2+)</name>
        <dbReference type="ChEBI" id="CHEBI:18420"/>
        <note>shared with alpha subunit</note>
    </ligand>
</feature>
<dbReference type="SUPFAM" id="SSF46955">
    <property type="entry name" value="Putative DNA-binding domain"/>
    <property type="match status" value="1"/>
</dbReference>
<dbReference type="Gene3D" id="3.30.56.10">
    <property type="match status" value="2"/>
</dbReference>
<keyword evidence="4 15" id="KW-0963">Cytoplasm</keyword>
<accession>A0A964T878</accession>
<dbReference type="SUPFAM" id="SSF50249">
    <property type="entry name" value="Nucleic acid-binding proteins"/>
    <property type="match status" value="1"/>
</dbReference>
<comment type="subcellular location">
    <subcellularLocation>
        <location evidence="1 15">Cytoplasm</location>
    </subcellularLocation>
</comment>
<dbReference type="AlphaFoldDB" id="A0A964T878"/>
<dbReference type="FunFam" id="3.30.70.380:FF:000001">
    <property type="entry name" value="Phenylalanine--tRNA ligase beta subunit"/>
    <property type="match status" value="1"/>
</dbReference>
<dbReference type="InterPro" id="IPR041616">
    <property type="entry name" value="PheRS_beta_core"/>
</dbReference>
<protein>
    <recommendedName>
        <fullName evidence="15">Phenylalanine--tRNA ligase beta subunit</fullName>
        <ecNumber evidence="15">6.1.1.20</ecNumber>
    </recommendedName>
    <alternativeName>
        <fullName evidence="15">Phenylalanyl-tRNA synthetase beta subunit</fullName>
        <shortName evidence="15">PheRS</shortName>
    </alternativeName>
</protein>
<evidence type="ECO:0000259" key="19">
    <source>
        <dbReference type="PROSITE" id="PS51483"/>
    </source>
</evidence>
<name>A0A964T878_9HYPH</name>
<comment type="caution">
    <text evidence="20">The sequence shown here is derived from an EMBL/GenBank/DDBJ whole genome shotgun (WGS) entry which is preliminary data.</text>
</comment>
<keyword evidence="21" id="KW-1185">Reference proteome</keyword>
<dbReference type="SMART" id="SM00874">
    <property type="entry name" value="B5"/>
    <property type="match status" value="1"/>
</dbReference>
<dbReference type="SMART" id="SM00896">
    <property type="entry name" value="FDX-ACB"/>
    <property type="match status" value="1"/>
</dbReference>
<dbReference type="Gene3D" id="3.30.930.10">
    <property type="entry name" value="Bira Bifunctional Protein, Domain 2"/>
    <property type="match status" value="1"/>
</dbReference>
<dbReference type="Pfam" id="PF17759">
    <property type="entry name" value="tRNA_synthFbeta"/>
    <property type="match status" value="1"/>
</dbReference>
<evidence type="ECO:0000256" key="5">
    <source>
        <dbReference type="ARBA" id="ARBA00022555"/>
    </source>
</evidence>
<dbReference type="InterPro" id="IPR045060">
    <property type="entry name" value="Phe-tRNA-ligase_IIc_bsu"/>
</dbReference>
<evidence type="ECO:0000259" key="17">
    <source>
        <dbReference type="PROSITE" id="PS50886"/>
    </source>
</evidence>
<dbReference type="CDD" id="cd00769">
    <property type="entry name" value="PheRS_beta_core"/>
    <property type="match status" value="1"/>
</dbReference>
<evidence type="ECO:0000256" key="8">
    <source>
        <dbReference type="ARBA" id="ARBA00022741"/>
    </source>
</evidence>
<evidence type="ECO:0000256" key="16">
    <source>
        <dbReference type="PROSITE-ProRule" id="PRU00209"/>
    </source>
</evidence>
<organism evidence="20 21">
    <name type="scientific">Propylenella binzhouense</name>
    <dbReference type="NCBI Taxonomy" id="2555902"/>
    <lineage>
        <taxon>Bacteria</taxon>
        <taxon>Pseudomonadati</taxon>
        <taxon>Pseudomonadota</taxon>
        <taxon>Alphaproteobacteria</taxon>
        <taxon>Hyphomicrobiales</taxon>
        <taxon>Propylenellaceae</taxon>
        <taxon>Propylenella</taxon>
    </lineage>
</organism>
<dbReference type="PROSITE" id="PS51483">
    <property type="entry name" value="B5"/>
    <property type="match status" value="1"/>
</dbReference>
<evidence type="ECO:0000256" key="4">
    <source>
        <dbReference type="ARBA" id="ARBA00022490"/>
    </source>
</evidence>
<reference evidence="20" key="1">
    <citation type="submission" date="2019-03" db="EMBL/GenBank/DDBJ databases">
        <title>Afifella sp. nov., isolated from activated sludge.</title>
        <authorList>
            <person name="Li Q."/>
            <person name="Liu Y."/>
        </authorList>
    </citation>
    <scope>NUCLEOTIDE SEQUENCE</scope>
    <source>
        <strain evidence="20">L72</strain>
    </source>
</reference>
<evidence type="ECO:0000256" key="6">
    <source>
        <dbReference type="ARBA" id="ARBA00022598"/>
    </source>
</evidence>
<evidence type="ECO:0000256" key="14">
    <source>
        <dbReference type="ARBA" id="ARBA00049255"/>
    </source>
</evidence>
<dbReference type="Pfam" id="PF03483">
    <property type="entry name" value="B3_4"/>
    <property type="match status" value="1"/>
</dbReference>
<feature type="binding site" evidence="15">
    <location>
        <position position="466"/>
    </location>
    <ligand>
        <name>Mg(2+)</name>
        <dbReference type="ChEBI" id="CHEBI:18420"/>
        <note>shared with alpha subunit</note>
    </ligand>
</feature>
<dbReference type="NCBIfam" id="TIGR00472">
    <property type="entry name" value="pheT_bact"/>
    <property type="match status" value="1"/>
</dbReference>
<keyword evidence="11 16" id="KW-0694">RNA-binding</keyword>
<keyword evidence="9 15" id="KW-0067">ATP-binding</keyword>
<dbReference type="SMART" id="SM00873">
    <property type="entry name" value="B3_4"/>
    <property type="match status" value="1"/>
</dbReference>
<dbReference type="InterPro" id="IPR036690">
    <property type="entry name" value="Fdx_antiC-bd_sf"/>
</dbReference>
<dbReference type="CDD" id="cd02796">
    <property type="entry name" value="tRNA_bind_bactPheRS"/>
    <property type="match status" value="1"/>
</dbReference>
<dbReference type="InterPro" id="IPR009061">
    <property type="entry name" value="DNA-bd_dom_put_sf"/>
</dbReference>
<keyword evidence="6 15" id="KW-0436">Ligase</keyword>
<dbReference type="InterPro" id="IPR020825">
    <property type="entry name" value="Phe-tRNA_synthase-like_B3/B4"/>
</dbReference>
<keyword evidence="5 16" id="KW-0820">tRNA-binding</keyword>
<dbReference type="InterPro" id="IPR033714">
    <property type="entry name" value="tRNA_bind_bactPheRS"/>
</dbReference>
<dbReference type="InterPro" id="IPR005121">
    <property type="entry name" value="Fdx_antiC-bd"/>
</dbReference>
<feature type="domain" description="FDX-ACB" evidence="18">
    <location>
        <begin position="707"/>
        <end position="800"/>
    </location>
</feature>
<dbReference type="Pfam" id="PF03147">
    <property type="entry name" value="FDX-ACB"/>
    <property type="match status" value="1"/>
</dbReference>
<evidence type="ECO:0000256" key="12">
    <source>
        <dbReference type="ARBA" id="ARBA00022917"/>
    </source>
</evidence>
<feature type="domain" description="TRNA-binding" evidence="17">
    <location>
        <begin position="39"/>
        <end position="149"/>
    </location>
</feature>
<evidence type="ECO:0000256" key="1">
    <source>
        <dbReference type="ARBA" id="ARBA00004496"/>
    </source>
</evidence>
<evidence type="ECO:0000256" key="10">
    <source>
        <dbReference type="ARBA" id="ARBA00022842"/>
    </source>
</evidence>
<dbReference type="InterPro" id="IPR005146">
    <property type="entry name" value="B3/B4_tRNA-bd"/>
</dbReference>
<keyword evidence="13 15" id="KW-0030">Aminoacyl-tRNA synthetase</keyword>
<feature type="domain" description="B5" evidence="19">
    <location>
        <begin position="403"/>
        <end position="478"/>
    </location>
</feature>
<dbReference type="EMBL" id="SPKJ01000087">
    <property type="protein sequence ID" value="MYZ49652.1"/>
    <property type="molecule type" value="Genomic_DNA"/>
</dbReference>
<evidence type="ECO:0000259" key="18">
    <source>
        <dbReference type="PROSITE" id="PS51447"/>
    </source>
</evidence>
<keyword evidence="10 15" id="KW-0460">Magnesium</keyword>
<comment type="catalytic activity">
    <reaction evidence="14 15">
        <text>tRNA(Phe) + L-phenylalanine + ATP = L-phenylalanyl-tRNA(Phe) + AMP + diphosphate + H(+)</text>
        <dbReference type="Rhea" id="RHEA:19413"/>
        <dbReference type="Rhea" id="RHEA-COMP:9668"/>
        <dbReference type="Rhea" id="RHEA-COMP:9699"/>
        <dbReference type="ChEBI" id="CHEBI:15378"/>
        <dbReference type="ChEBI" id="CHEBI:30616"/>
        <dbReference type="ChEBI" id="CHEBI:33019"/>
        <dbReference type="ChEBI" id="CHEBI:58095"/>
        <dbReference type="ChEBI" id="CHEBI:78442"/>
        <dbReference type="ChEBI" id="CHEBI:78531"/>
        <dbReference type="ChEBI" id="CHEBI:456215"/>
        <dbReference type="EC" id="6.1.1.20"/>
    </reaction>
</comment>
<dbReference type="EC" id="6.1.1.20" evidence="15"/>
<feature type="binding site" evidence="15">
    <location>
        <position position="465"/>
    </location>
    <ligand>
        <name>Mg(2+)</name>
        <dbReference type="ChEBI" id="CHEBI:18420"/>
        <note>shared with alpha subunit</note>
    </ligand>
</feature>
<comment type="cofactor">
    <cofactor evidence="15">
        <name>Mg(2+)</name>
        <dbReference type="ChEBI" id="CHEBI:18420"/>
    </cofactor>
    <text evidence="15">Binds 2 magnesium ions per tetramer.</text>
</comment>
<dbReference type="RefSeq" id="WP_161141993.1">
    <property type="nucleotide sequence ID" value="NZ_SPKJ01000087.1"/>
</dbReference>
<dbReference type="Proteomes" id="UP000773614">
    <property type="component" value="Unassembled WGS sequence"/>
</dbReference>
<dbReference type="PANTHER" id="PTHR10947:SF0">
    <property type="entry name" value="PHENYLALANINE--TRNA LIGASE BETA SUBUNIT"/>
    <property type="match status" value="1"/>
</dbReference>
<dbReference type="PANTHER" id="PTHR10947">
    <property type="entry name" value="PHENYLALANYL-TRNA SYNTHETASE BETA CHAIN AND LEUCINE-RICH REPEAT-CONTAINING PROTEIN 47"/>
    <property type="match status" value="1"/>
</dbReference>
<comment type="similarity">
    <text evidence="2 15">Belongs to the phenylalanyl-tRNA synthetase beta subunit family. Type 1 subfamily.</text>
</comment>
<sequence>MKFTLSWLKDHLETDASAEEIAEALTHLGLELESLSNPADTLRPFVIARVIEARQHPNADRLRVCLVDPGSGSPVQVVCGAPNARTGMTGVFAPPGSWVPGTGIELKVGTIRGVESNGMLVSERELQLSDEHEGIIDLPADAPVGQPYARWMGLDDPVIDVAVTPNRPDALGVYGIARDLAAKGIGRLKPVEAMPVAGAFPSPIPVDLRFEDPASTPCPLFVGRTIRGVRNGPSPAWMQRRLRAIGLRPISALVDITNYVTHGYGRPLHVFDADKVTGTIHARLARDGETIAALDGRVYALDGTMTVIADDHGPESIAGIMGGERTGCTEATTSVFLESAYFDPIRTATTGRKLGINSDARYRFERGVDPAFVKPGAEIATRLILDLCGGEASDLAVAGAPPIRSRSYPLRMDRVRTLAGIDIPVEDQIGILEALGFTVAGTDAEIVAEVPTWRPDIDGEADLVEEIVRIYGLNAIENVPLPRLEAVTGRRITVAQRRRFLAARALAARGFNEAVTWSFLPRTQAELFGGGQPSLVLANPISTELSDMRPSLLPNLVAAAGRNFARGFADVMLFEAGQVYGGDRPEDEHLNVTGVRRGMSGPRHWSAPPRPVDVFDAKADALAVLAAAGAPIDRLQVVAEGPSWYHPGRAGSFMLGPKNRLASFGELHPRVLDAMDVPGPLVGFEVDLDAVPLPKSARTTRPALAASDLQAVRRDFAFLVDADVAAERLVRAARGADKALVQNVNVFDVFTGPSVGEGRKSIALEVVLQPRERTLTDEEIDKVARSIVTAVEKATGGQLRT</sequence>
<evidence type="ECO:0000256" key="11">
    <source>
        <dbReference type="ARBA" id="ARBA00022884"/>
    </source>
</evidence>